<comment type="caution">
    <text evidence="1">The sequence shown here is derived from an EMBL/GenBank/DDBJ whole genome shotgun (WGS) entry which is preliminary data.</text>
</comment>
<name>A0A9W6P4Z3_9ACTN</name>
<dbReference type="EMBL" id="BSQG01000002">
    <property type="protein sequence ID" value="GLU47108.1"/>
    <property type="molecule type" value="Genomic_DNA"/>
</dbReference>
<keyword evidence="2" id="KW-1185">Reference proteome</keyword>
<sequence>MTSTAWTFPIPQNRVQEFRDLFTALNRDHLSGLDTRAREVGYHRERMWLQPNDDGGAEFIVYLEFDEGVDLAAFSEASPRLRVRVHALVDAPLRGFRAPHVIW</sequence>
<dbReference type="Proteomes" id="UP001165092">
    <property type="component" value="Unassembled WGS sequence"/>
</dbReference>
<accession>A0A9W6P4Z3</accession>
<reference evidence="1" key="1">
    <citation type="submission" date="2023-02" db="EMBL/GenBank/DDBJ databases">
        <title>Nocardiopsis ansamitocini NBRC 112285.</title>
        <authorList>
            <person name="Ichikawa N."/>
            <person name="Sato H."/>
            <person name="Tonouchi N."/>
        </authorList>
    </citation>
    <scope>NUCLEOTIDE SEQUENCE</scope>
    <source>
        <strain evidence="1">NBRC 112285</strain>
    </source>
</reference>
<evidence type="ECO:0000313" key="1">
    <source>
        <dbReference type="EMBL" id="GLU47108.1"/>
    </source>
</evidence>
<protein>
    <submittedName>
        <fullName evidence="1">Uncharacterized protein</fullName>
    </submittedName>
</protein>
<dbReference type="RefSeq" id="WP_285758100.1">
    <property type="nucleotide sequence ID" value="NZ_BSQG01000002.1"/>
</dbReference>
<proteinExistence type="predicted"/>
<evidence type="ECO:0000313" key="2">
    <source>
        <dbReference type="Proteomes" id="UP001165092"/>
    </source>
</evidence>
<gene>
    <name evidence="1" type="ORF">Nans01_14590</name>
</gene>
<dbReference type="AlphaFoldDB" id="A0A9W6P4Z3"/>
<organism evidence="1 2">
    <name type="scientific">Nocardiopsis ansamitocini</name>
    <dbReference type="NCBI Taxonomy" id="1670832"/>
    <lineage>
        <taxon>Bacteria</taxon>
        <taxon>Bacillati</taxon>
        <taxon>Actinomycetota</taxon>
        <taxon>Actinomycetes</taxon>
        <taxon>Streptosporangiales</taxon>
        <taxon>Nocardiopsidaceae</taxon>
        <taxon>Nocardiopsis</taxon>
    </lineage>
</organism>